<dbReference type="AlphaFoldDB" id="A0A9P0KMD1"/>
<dbReference type="Gene3D" id="2.130.10.10">
    <property type="entry name" value="YVTN repeat-like/Quinoprotein amine dehydrogenase"/>
    <property type="match status" value="1"/>
</dbReference>
<evidence type="ECO:0000256" key="1">
    <source>
        <dbReference type="PROSITE-ProRule" id="PRU00221"/>
    </source>
</evidence>
<dbReference type="EMBL" id="CAKOFQ010006856">
    <property type="protein sequence ID" value="CAH1977240.1"/>
    <property type="molecule type" value="Genomic_DNA"/>
</dbReference>
<evidence type="ECO:0000313" key="4">
    <source>
        <dbReference type="Proteomes" id="UP001152888"/>
    </source>
</evidence>
<dbReference type="SUPFAM" id="SSF50998">
    <property type="entry name" value="Quinoprotein alcohol dehydrogenase-like"/>
    <property type="match status" value="1"/>
</dbReference>
<comment type="caution">
    <text evidence="3">The sequence shown here is derived from an EMBL/GenBank/DDBJ whole genome shotgun (WGS) entry which is preliminary data.</text>
</comment>
<name>A0A9P0KMD1_ACAOB</name>
<evidence type="ECO:0008006" key="5">
    <source>
        <dbReference type="Google" id="ProtNLM"/>
    </source>
</evidence>
<evidence type="ECO:0000256" key="2">
    <source>
        <dbReference type="SAM" id="MobiDB-lite"/>
    </source>
</evidence>
<feature type="region of interest" description="Disordered" evidence="2">
    <location>
        <begin position="1"/>
        <end position="33"/>
    </location>
</feature>
<dbReference type="Pfam" id="PF00400">
    <property type="entry name" value="WD40"/>
    <property type="match status" value="1"/>
</dbReference>
<evidence type="ECO:0000313" key="3">
    <source>
        <dbReference type="EMBL" id="CAH1977240.1"/>
    </source>
</evidence>
<dbReference type="SMART" id="SM00320">
    <property type="entry name" value="WD40"/>
    <property type="match status" value="2"/>
</dbReference>
<dbReference type="GO" id="GO:0019005">
    <property type="term" value="C:SCF ubiquitin ligase complex"/>
    <property type="evidence" value="ECO:0007669"/>
    <property type="project" value="InterPro"/>
</dbReference>
<dbReference type="GO" id="GO:0080008">
    <property type="term" value="C:Cul4-RING E3 ubiquitin ligase complex"/>
    <property type="evidence" value="ECO:0007669"/>
    <property type="project" value="InterPro"/>
</dbReference>
<dbReference type="InterPro" id="IPR042508">
    <property type="entry name" value="FBXW5"/>
</dbReference>
<dbReference type="PANTHER" id="PTHR20995">
    <property type="entry name" value="F-BOX/WD REPEAT-CONTAINING PROTEIN 5"/>
    <property type="match status" value="1"/>
</dbReference>
<dbReference type="PROSITE" id="PS50082">
    <property type="entry name" value="WD_REPEATS_2"/>
    <property type="match status" value="1"/>
</dbReference>
<accession>A0A9P0KMD1</accession>
<dbReference type="InterPro" id="IPR015943">
    <property type="entry name" value="WD40/YVTN_repeat-like_dom_sf"/>
</dbReference>
<dbReference type="InterPro" id="IPR011047">
    <property type="entry name" value="Quinoprotein_ADH-like_sf"/>
</dbReference>
<sequence length="293" mass="33583">MEETTNSDEDMDVGEKPIEESDDEGSDTSSETDRCVSNDKYLIFTTGFKTYTPHQIGFKRIKPFKFPKTIDPGPSLKERIILFEQRKEQMKSGSPPPDPDWLDFEQVADKFDKIDHLIDLHGHIVGMGLSPDHRYLYVNSRSWPENYMISNPLNPPPIAQEIDIHVIDLVTLKQVGKMLRAHKAFTPNNECFFIFLDVSNEYIASGAEDKHGYLWDRHYGACLAKFPHTDVVNSVAFNPKDRDMLVTTSDDNTIKIWRSMEKIKSLGLNAADFPKGIELRKGGDKTQNKRFQR</sequence>
<dbReference type="GO" id="GO:0016567">
    <property type="term" value="P:protein ubiquitination"/>
    <property type="evidence" value="ECO:0007669"/>
    <property type="project" value="InterPro"/>
</dbReference>
<dbReference type="OrthoDB" id="192402at2759"/>
<feature type="repeat" description="WD" evidence="1">
    <location>
        <begin position="225"/>
        <end position="257"/>
    </location>
</feature>
<reference evidence="3" key="1">
    <citation type="submission" date="2022-03" db="EMBL/GenBank/DDBJ databases">
        <authorList>
            <person name="Sayadi A."/>
        </authorList>
    </citation>
    <scope>NUCLEOTIDE SEQUENCE</scope>
</reference>
<dbReference type="InterPro" id="IPR001680">
    <property type="entry name" value="WD40_rpt"/>
</dbReference>
<dbReference type="PROSITE" id="PS50294">
    <property type="entry name" value="WD_REPEATS_REGION"/>
    <property type="match status" value="1"/>
</dbReference>
<organism evidence="3 4">
    <name type="scientific">Acanthoscelides obtectus</name>
    <name type="common">Bean weevil</name>
    <name type="synonym">Bruchus obtectus</name>
    <dbReference type="NCBI Taxonomy" id="200917"/>
    <lineage>
        <taxon>Eukaryota</taxon>
        <taxon>Metazoa</taxon>
        <taxon>Ecdysozoa</taxon>
        <taxon>Arthropoda</taxon>
        <taxon>Hexapoda</taxon>
        <taxon>Insecta</taxon>
        <taxon>Pterygota</taxon>
        <taxon>Neoptera</taxon>
        <taxon>Endopterygota</taxon>
        <taxon>Coleoptera</taxon>
        <taxon>Polyphaga</taxon>
        <taxon>Cucujiformia</taxon>
        <taxon>Chrysomeloidea</taxon>
        <taxon>Chrysomelidae</taxon>
        <taxon>Bruchinae</taxon>
        <taxon>Bruchini</taxon>
        <taxon>Acanthoscelides</taxon>
    </lineage>
</organism>
<gene>
    <name evidence="3" type="ORF">ACAOBT_LOCUS12540</name>
</gene>
<dbReference type="PANTHER" id="PTHR20995:SF17">
    <property type="entry name" value="F-BOX_WD REPEAT-CONTAINING PROTEIN 5"/>
    <property type="match status" value="1"/>
</dbReference>
<keyword evidence="1" id="KW-0853">WD repeat</keyword>
<proteinExistence type="predicted"/>
<feature type="compositionally biased region" description="Acidic residues" evidence="2">
    <location>
        <begin position="1"/>
        <end position="12"/>
    </location>
</feature>
<protein>
    <recommendedName>
        <fullName evidence="5">F-box/WD repeat-containing protein 5</fullName>
    </recommendedName>
</protein>
<dbReference type="Proteomes" id="UP001152888">
    <property type="component" value="Unassembled WGS sequence"/>
</dbReference>
<keyword evidence="4" id="KW-1185">Reference proteome</keyword>